<dbReference type="SUPFAM" id="SSF140459">
    <property type="entry name" value="PE/PPE dimer-like"/>
    <property type="match status" value="1"/>
</dbReference>
<dbReference type="GO" id="GO:0052572">
    <property type="term" value="P:response to host immune response"/>
    <property type="evidence" value="ECO:0007669"/>
    <property type="project" value="TreeGrafter"/>
</dbReference>
<dbReference type="Pfam" id="PF12484">
    <property type="entry name" value="PPE-SVP"/>
    <property type="match status" value="1"/>
</dbReference>
<evidence type="ECO:0000259" key="2">
    <source>
        <dbReference type="Pfam" id="PF00823"/>
    </source>
</evidence>
<organism evidence="4 5">
    <name type="scientific">Mycobacterium novum</name>
    <dbReference type="NCBI Taxonomy" id="2492438"/>
    <lineage>
        <taxon>Bacteria</taxon>
        <taxon>Bacillati</taxon>
        <taxon>Actinomycetota</taxon>
        <taxon>Actinomycetes</taxon>
        <taxon>Mycobacteriales</taxon>
        <taxon>Mycobacteriaceae</taxon>
        <taxon>Mycobacterium</taxon>
    </lineage>
</organism>
<dbReference type="Proteomes" id="UP000466997">
    <property type="component" value="Chromosome"/>
</dbReference>
<dbReference type="InterPro" id="IPR038332">
    <property type="entry name" value="PPE_sf"/>
</dbReference>
<dbReference type="RefSeq" id="WP_193465759.1">
    <property type="nucleotide sequence ID" value="NZ_AP022562.1"/>
</dbReference>
<name>A0A7I7JI29_9MYCO</name>
<evidence type="ECO:0000313" key="5">
    <source>
        <dbReference type="Proteomes" id="UP000466997"/>
    </source>
</evidence>
<dbReference type="Pfam" id="PF00823">
    <property type="entry name" value="PPE"/>
    <property type="match status" value="1"/>
</dbReference>
<feature type="domain" description="PPE family C-terminal" evidence="3">
    <location>
        <begin position="312"/>
        <end position="391"/>
    </location>
</feature>
<keyword evidence="5" id="KW-1185">Reference proteome</keyword>
<dbReference type="KEGG" id="mnm:MNVM_06670"/>
<dbReference type="EMBL" id="AP022562">
    <property type="protein sequence ID" value="BBX11586.1"/>
    <property type="molecule type" value="Genomic_DNA"/>
</dbReference>
<evidence type="ECO:0000259" key="3">
    <source>
        <dbReference type="Pfam" id="PF12484"/>
    </source>
</evidence>
<reference evidence="4 5" key="1">
    <citation type="journal article" date="2019" name="Emerg. Microbes Infect.">
        <title>Comprehensive subspecies identification of 175 nontuberculous mycobacteria species based on 7547 genomic profiles.</title>
        <authorList>
            <person name="Matsumoto Y."/>
            <person name="Kinjo T."/>
            <person name="Motooka D."/>
            <person name="Nabeya D."/>
            <person name="Jung N."/>
            <person name="Uechi K."/>
            <person name="Horii T."/>
            <person name="Iida T."/>
            <person name="Fujita J."/>
            <person name="Nakamura S."/>
        </authorList>
    </citation>
    <scope>NUCLEOTIDE SEQUENCE [LARGE SCALE GENOMIC DNA]</scope>
    <source>
        <strain evidence="4 5">JCM 6391</strain>
    </source>
</reference>
<evidence type="ECO:0000313" key="4">
    <source>
        <dbReference type="EMBL" id="BBX11586.1"/>
    </source>
</evidence>
<dbReference type="AlphaFoldDB" id="A0A7I7JI29"/>
<evidence type="ECO:0000256" key="1">
    <source>
        <dbReference type="ARBA" id="ARBA00010652"/>
    </source>
</evidence>
<sequence length="395" mass="38541">MDFGALPPEVNSARIYSGAGSSPLIAAASAWSRLAAELTSAATGYEAIVMRLVGEDWLGPSSASMAQAATPYLEWMHATAARAEQAATRAREAAAAYDCAVAATVHPADVDANRIQLSSLLSTNVLGQNTSAIAVTEADYGEMWARDAAAMYQYAGESASASQVVPFSGPDPTTTGNSPSSHLVSTVQSALANLTAPASSAAGAADASTSPLDDLLGDLYAMVGLKYTPESPIANLLAPWTSYVVPAQSSIAIAHFSTGAINSGVSLSKALAPAAAATKAAGDGAKAAAGALPAALPAAGLAAPLGGGSPVAAALGNAAAAGRLSVPAGWTAAGPAVGAVPPIPVSTVSAISPDAEGSGNLLGGMPLAGAGAGGRGSGPRYGFAPKVMARPFSAG</sequence>
<gene>
    <name evidence="4" type="primary">PPE26_1</name>
    <name evidence="4" type="ORF">MNVM_06670</name>
</gene>
<dbReference type="InterPro" id="IPR000030">
    <property type="entry name" value="PPE_dom"/>
</dbReference>
<dbReference type="InterPro" id="IPR022171">
    <property type="entry name" value="PPE_C"/>
</dbReference>
<dbReference type="PANTHER" id="PTHR46766:SF1">
    <property type="entry name" value="GLUTAMINE-RICH PROTEIN 2"/>
    <property type="match status" value="1"/>
</dbReference>
<protein>
    <submittedName>
        <fullName evidence="4">PPE family protein PPE26</fullName>
    </submittedName>
</protein>
<proteinExistence type="inferred from homology"/>
<accession>A0A7I7JI29</accession>
<feature type="domain" description="PPE" evidence="2">
    <location>
        <begin position="2"/>
        <end position="164"/>
    </location>
</feature>
<dbReference type="FunFam" id="1.20.1260.20:FF:000001">
    <property type="entry name" value="PPE family protein PPE41"/>
    <property type="match status" value="1"/>
</dbReference>
<comment type="similarity">
    <text evidence="1">Belongs to the mycobacterial PPE family.</text>
</comment>
<dbReference type="Gene3D" id="1.20.1260.20">
    <property type="entry name" value="PPE superfamily"/>
    <property type="match status" value="1"/>
</dbReference>
<dbReference type="PANTHER" id="PTHR46766">
    <property type="entry name" value="GLUTAMINE-RICH PROTEIN 2"/>
    <property type="match status" value="1"/>
</dbReference>